<dbReference type="AlphaFoldDB" id="A0A433SVG3"/>
<dbReference type="Gene3D" id="1.20.1250.20">
    <property type="entry name" value="MFS general substrate transporter like domains"/>
    <property type="match status" value="1"/>
</dbReference>
<evidence type="ECO:0000256" key="1">
    <source>
        <dbReference type="ARBA" id="ARBA00004141"/>
    </source>
</evidence>
<dbReference type="InterPro" id="IPR020846">
    <property type="entry name" value="MFS_dom"/>
</dbReference>
<feature type="non-terminal residue" evidence="7">
    <location>
        <position position="104"/>
    </location>
</feature>
<dbReference type="OrthoDB" id="6160692at2759"/>
<feature type="domain" description="Major facilitator superfamily (MFS) profile" evidence="6">
    <location>
        <begin position="1"/>
        <end position="104"/>
    </location>
</feature>
<dbReference type="InterPro" id="IPR036259">
    <property type="entry name" value="MFS_trans_sf"/>
</dbReference>
<gene>
    <name evidence="7" type="ORF">EGW08_018960</name>
</gene>
<dbReference type="SUPFAM" id="SSF103473">
    <property type="entry name" value="MFS general substrate transporter"/>
    <property type="match status" value="1"/>
</dbReference>
<evidence type="ECO:0000256" key="2">
    <source>
        <dbReference type="ARBA" id="ARBA00022692"/>
    </source>
</evidence>
<proteinExistence type="predicted"/>
<evidence type="ECO:0000259" key="6">
    <source>
        <dbReference type="PROSITE" id="PS50850"/>
    </source>
</evidence>
<dbReference type="GO" id="GO:0022857">
    <property type="term" value="F:transmembrane transporter activity"/>
    <property type="evidence" value="ECO:0007669"/>
    <property type="project" value="InterPro"/>
</dbReference>
<sequence>MGGNISVVGAVIPRWIPQKQSLTASTLVYAGYNVGSIISSLLNGYLCSIDADNGWPFIFYVAAIILAVYAVAWICLMSDSPDTHPFISDKERAYIQASRAQSVD</sequence>
<dbReference type="PANTHER" id="PTHR11662:SF399">
    <property type="entry name" value="FI19708P1-RELATED"/>
    <property type="match status" value="1"/>
</dbReference>
<dbReference type="Proteomes" id="UP000271974">
    <property type="component" value="Unassembled WGS sequence"/>
</dbReference>
<accession>A0A433SVG3</accession>
<keyword evidence="3 5" id="KW-1133">Transmembrane helix</keyword>
<feature type="transmembrane region" description="Helical" evidence="5">
    <location>
        <begin position="57"/>
        <end position="76"/>
    </location>
</feature>
<evidence type="ECO:0000313" key="8">
    <source>
        <dbReference type="Proteomes" id="UP000271974"/>
    </source>
</evidence>
<dbReference type="PANTHER" id="PTHR11662">
    <property type="entry name" value="SOLUTE CARRIER FAMILY 17"/>
    <property type="match status" value="1"/>
</dbReference>
<protein>
    <recommendedName>
        <fullName evidence="6">Major facilitator superfamily (MFS) profile domain-containing protein</fullName>
    </recommendedName>
</protein>
<comment type="caution">
    <text evidence="7">The sequence shown here is derived from an EMBL/GenBank/DDBJ whole genome shotgun (WGS) entry which is preliminary data.</text>
</comment>
<dbReference type="EMBL" id="RQTK01000955">
    <property type="protein sequence ID" value="RUS73287.1"/>
    <property type="molecule type" value="Genomic_DNA"/>
</dbReference>
<dbReference type="GO" id="GO:0006820">
    <property type="term" value="P:monoatomic anion transport"/>
    <property type="evidence" value="ECO:0007669"/>
    <property type="project" value="TreeGrafter"/>
</dbReference>
<name>A0A433SVG3_ELYCH</name>
<keyword evidence="2 5" id="KW-0812">Transmembrane</keyword>
<organism evidence="7 8">
    <name type="scientific">Elysia chlorotica</name>
    <name type="common">Eastern emerald elysia</name>
    <name type="synonym">Sea slug</name>
    <dbReference type="NCBI Taxonomy" id="188477"/>
    <lineage>
        <taxon>Eukaryota</taxon>
        <taxon>Metazoa</taxon>
        <taxon>Spiralia</taxon>
        <taxon>Lophotrochozoa</taxon>
        <taxon>Mollusca</taxon>
        <taxon>Gastropoda</taxon>
        <taxon>Heterobranchia</taxon>
        <taxon>Euthyneura</taxon>
        <taxon>Panpulmonata</taxon>
        <taxon>Sacoglossa</taxon>
        <taxon>Placobranchoidea</taxon>
        <taxon>Plakobranchidae</taxon>
        <taxon>Elysia</taxon>
    </lineage>
</organism>
<comment type="subcellular location">
    <subcellularLocation>
        <location evidence="1">Membrane</location>
        <topology evidence="1">Multi-pass membrane protein</topology>
    </subcellularLocation>
</comment>
<dbReference type="PROSITE" id="PS50850">
    <property type="entry name" value="MFS"/>
    <property type="match status" value="1"/>
</dbReference>
<dbReference type="STRING" id="188477.A0A433SVG3"/>
<keyword evidence="4 5" id="KW-0472">Membrane</keyword>
<dbReference type="Pfam" id="PF07690">
    <property type="entry name" value="MFS_1"/>
    <property type="match status" value="1"/>
</dbReference>
<evidence type="ECO:0000256" key="4">
    <source>
        <dbReference type="ARBA" id="ARBA00023136"/>
    </source>
</evidence>
<keyword evidence="8" id="KW-1185">Reference proteome</keyword>
<evidence type="ECO:0000256" key="3">
    <source>
        <dbReference type="ARBA" id="ARBA00022989"/>
    </source>
</evidence>
<dbReference type="GO" id="GO:0016020">
    <property type="term" value="C:membrane"/>
    <property type="evidence" value="ECO:0007669"/>
    <property type="project" value="UniProtKB-SubCell"/>
</dbReference>
<reference evidence="7 8" key="1">
    <citation type="submission" date="2019-01" db="EMBL/GenBank/DDBJ databases">
        <title>A draft genome assembly of the solar-powered sea slug Elysia chlorotica.</title>
        <authorList>
            <person name="Cai H."/>
            <person name="Li Q."/>
            <person name="Fang X."/>
            <person name="Li J."/>
            <person name="Curtis N.E."/>
            <person name="Altenburger A."/>
            <person name="Shibata T."/>
            <person name="Feng M."/>
            <person name="Maeda T."/>
            <person name="Schwartz J.A."/>
            <person name="Shigenobu S."/>
            <person name="Lundholm N."/>
            <person name="Nishiyama T."/>
            <person name="Yang H."/>
            <person name="Hasebe M."/>
            <person name="Li S."/>
            <person name="Pierce S.K."/>
            <person name="Wang J."/>
        </authorList>
    </citation>
    <scope>NUCLEOTIDE SEQUENCE [LARGE SCALE GENOMIC DNA]</scope>
    <source>
        <strain evidence="7">EC2010</strain>
        <tissue evidence="7">Whole organism of an adult</tissue>
    </source>
</reference>
<dbReference type="InterPro" id="IPR050382">
    <property type="entry name" value="MFS_Na/Anion_cotransporter"/>
</dbReference>
<evidence type="ECO:0000313" key="7">
    <source>
        <dbReference type="EMBL" id="RUS73287.1"/>
    </source>
</evidence>
<dbReference type="InterPro" id="IPR011701">
    <property type="entry name" value="MFS"/>
</dbReference>
<feature type="transmembrane region" description="Helical" evidence="5">
    <location>
        <begin position="22"/>
        <end position="45"/>
    </location>
</feature>
<evidence type="ECO:0000256" key="5">
    <source>
        <dbReference type="SAM" id="Phobius"/>
    </source>
</evidence>